<evidence type="ECO:0000313" key="4">
    <source>
        <dbReference type="RefSeq" id="XP_033538460.1"/>
    </source>
</evidence>
<protein>
    <submittedName>
        <fullName evidence="2 4">Uncharacterized protein</fullName>
    </submittedName>
</protein>
<feature type="compositionally biased region" description="Acidic residues" evidence="1">
    <location>
        <begin position="462"/>
        <end position="479"/>
    </location>
</feature>
<gene>
    <name evidence="2 4" type="ORF">P152DRAFT_463208</name>
</gene>
<evidence type="ECO:0000256" key="1">
    <source>
        <dbReference type="SAM" id="MobiDB-lite"/>
    </source>
</evidence>
<feature type="region of interest" description="Disordered" evidence="1">
    <location>
        <begin position="459"/>
        <end position="494"/>
    </location>
</feature>
<dbReference type="InterPro" id="IPR021842">
    <property type="entry name" value="DUF3435"/>
</dbReference>
<dbReference type="RefSeq" id="XP_033538460.1">
    <property type="nucleotide sequence ID" value="XM_033680485.1"/>
</dbReference>
<sequence length="668" mass="77968">MPRHLYAPLSKGANELQSWTWTRPETFAKLEHYRSFGWIPPNYNKSTLRRMAVVERYWYKYAFRSQNWRLQSYQAYWRRLSQYFSRLARHELRYNAIVQVGRHLFPAECPVPHTRPKETLDIEEQVLHQRFLWRNSSCFRFGNYIVQQSTLQLWSSITGTRPGVILEDGVVPNEHGSRNQGFKSQIPYHISFDSYCPILQIVAMAFRDNAFENENLTPEFIRQLRVPCRLPKLPIRGKKALLKVPVLRNMNHTAEKWVLDPILSMKYSTSDSALKHISEGLGYELLKKFYFYRRWAANEINLHYVASERRKALGYPGNKVFERHYQSNFIGDLQEFVQARPPQKPLSKAARRSMRDALAPNDIKSKQKKSIRRHPKILKLRAERDELAMEIRSLAGPVTKGTSLCPILYRQHKAVSKVLMKKKRSLYRVAKKKMKEDCFHDMPNDEINKQIEKLLRRTEGNILDEDDGESEEDSEEVDWEPPYPNSQVHFSGTPRNVDTFYGPDADTLSDDASLCKRIQATKDMIALCDLQEPPRLRDTSWNADDSDDSDRTNDKTLPTQEQSVPSLNERNIPTKACIICPDQHEFSCCDSLRRHIMTQHLSRIAQDSLHYNKEICKNIGIFNTASDFLNHAAKVHNYDLKFRNQQLKQIAGYVTRSGCARSAITKFH</sequence>
<feature type="region of interest" description="Disordered" evidence="1">
    <location>
        <begin position="536"/>
        <end position="566"/>
    </location>
</feature>
<reference evidence="4" key="2">
    <citation type="submission" date="2020-04" db="EMBL/GenBank/DDBJ databases">
        <authorList>
            <consortium name="NCBI Genome Project"/>
        </authorList>
    </citation>
    <scope>NUCLEOTIDE SEQUENCE</scope>
    <source>
        <strain evidence="4">CBS 781.70</strain>
    </source>
</reference>
<dbReference type="PANTHER" id="PTHR37535">
    <property type="entry name" value="FLUG DOMAIN PROTEIN"/>
    <property type="match status" value="1"/>
</dbReference>
<feature type="compositionally biased region" description="Polar residues" evidence="1">
    <location>
        <begin position="555"/>
        <end position="566"/>
    </location>
</feature>
<evidence type="ECO:0000313" key="3">
    <source>
        <dbReference type="Proteomes" id="UP000504638"/>
    </source>
</evidence>
<dbReference type="Proteomes" id="UP000504638">
    <property type="component" value="Unplaced"/>
</dbReference>
<keyword evidence="3" id="KW-1185">Reference proteome</keyword>
<feature type="compositionally biased region" description="Polar residues" evidence="1">
    <location>
        <begin position="485"/>
        <end position="494"/>
    </location>
</feature>
<dbReference type="EMBL" id="ML975149">
    <property type="protein sequence ID" value="KAF1816829.1"/>
    <property type="molecule type" value="Genomic_DNA"/>
</dbReference>
<dbReference type="AlphaFoldDB" id="A0A6G1GG38"/>
<proteinExistence type="predicted"/>
<dbReference type="PANTHER" id="PTHR37535:SF4">
    <property type="entry name" value="FLUG DOMAIN-CONTAINING PROTEIN"/>
    <property type="match status" value="1"/>
</dbReference>
<dbReference type="OrthoDB" id="5426797at2759"/>
<dbReference type="Pfam" id="PF11917">
    <property type="entry name" value="DUF3435"/>
    <property type="match status" value="1"/>
</dbReference>
<evidence type="ECO:0000313" key="2">
    <source>
        <dbReference type="EMBL" id="KAF1816829.1"/>
    </source>
</evidence>
<reference evidence="2 4" key="1">
    <citation type="submission" date="2020-01" db="EMBL/GenBank/DDBJ databases">
        <authorList>
            <consortium name="DOE Joint Genome Institute"/>
            <person name="Haridas S."/>
            <person name="Albert R."/>
            <person name="Binder M."/>
            <person name="Bloem J."/>
            <person name="Labutti K."/>
            <person name="Salamov A."/>
            <person name="Andreopoulos B."/>
            <person name="Baker S.E."/>
            <person name="Barry K."/>
            <person name="Bills G."/>
            <person name="Bluhm B.H."/>
            <person name="Cannon C."/>
            <person name="Castanera R."/>
            <person name="Culley D.E."/>
            <person name="Daum C."/>
            <person name="Ezra D."/>
            <person name="Gonzalez J.B."/>
            <person name="Henrissat B."/>
            <person name="Kuo A."/>
            <person name="Liang C."/>
            <person name="Lipzen A."/>
            <person name="Lutzoni F."/>
            <person name="Magnuson J."/>
            <person name="Mondo S."/>
            <person name="Nolan M."/>
            <person name="Ohm R."/>
            <person name="Pangilinan J."/>
            <person name="Park H.-J."/>
            <person name="Ramirez L."/>
            <person name="Alfaro M."/>
            <person name="Sun H."/>
            <person name="Tritt A."/>
            <person name="Yoshinaga Y."/>
            <person name="Zwiers L.-H."/>
            <person name="Turgeon B.G."/>
            <person name="Goodwin S.B."/>
            <person name="Spatafora J.W."/>
            <person name="Crous P.W."/>
            <person name="Grigoriev I.V."/>
        </authorList>
    </citation>
    <scope>NUCLEOTIDE SEQUENCE</scope>
    <source>
        <strain evidence="2 4">CBS 781.70</strain>
    </source>
</reference>
<organism evidence="2">
    <name type="scientific">Eremomyces bilateralis CBS 781.70</name>
    <dbReference type="NCBI Taxonomy" id="1392243"/>
    <lineage>
        <taxon>Eukaryota</taxon>
        <taxon>Fungi</taxon>
        <taxon>Dikarya</taxon>
        <taxon>Ascomycota</taxon>
        <taxon>Pezizomycotina</taxon>
        <taxon>Dothideomycetes</taxon>
        <taxon>Dothideomycetes incertae sedis</taxon>
        <taxon>Eremomycetales</taxon>
        <taxon>Eremomycetaceae</taxon>
        <taxon>Eremomyces</taxon>
    </lineage>
</organism>
<dbReference type="GeneID" id="54421055"/>
<name>A0A6G1GG38_9PEZI</name>
<reference evidence="4" key="3">
    <citation type="submission" date="2025-04" db="UniProtKB">
        <authorList>
            <consortium name="RefSeq"/>
        </authorList>
    </citation>
    <scope>IDENTIFICATION</scope>
    <source>
        <strain evidence="4">CBS 781.70</strain>
    </source>
</reference>
<accession>A0A6G1GG38</accession>